<dbReference type="GO" id="GO:0005524">
    <property type="term" value="F:ATP binding"/>
    <property type="evidence" value="ECO:0007669"/>
    <property type="project" value="UniProtKB-KW"/>
</dbReference>
<organism evidence="6 7">
    <name type="scientific">Paenibacillus woosongensis</name>
    <dbReference type="NCBI Taxonomy" id="307580"/>
    <lineage>
        <taxon>Bacteria</taxon>
        <taxon>Bacillati</taxon>
        <taxon>Bacillota</taxon>
        <taxon>Bacilli</taxon>
        <taxon>Bacillales</taxon>
        <taxon>Paenibacillaceae</taxon>
        <taxon>Paenibacillus</taxon>
    </lineage>
</organism>
<evidence type="ECO:0000259" key="5">
    <source>
        <dbReference type="PROSITE" id="PS50893"/>
    </source>
</evidence>
<comment type="caution">
    <text evidence="6">The sequence shown here is derived from an EMBL/GenBank/DDBJ whole genome shotgun (WGS) entry which is preliminary data.</text>
</comment>
<evidence type="ECO:0000256" key="2">
    <source>
        <dbReference type="ARBA" id="ARBA00022448"/>
    </source>
</evidence>
<dbReference type="GO" id="GO:0016887">
    <property type="term" value="F:ATP hydrolysis activity"/>
    <property type="evidence" value="ECO:0007669"/>
    <property type="project" value="InterPro"/>
</dbReference>
<dbReference type="SMART" id="SM00382">
    <property type="entry name" value="AAA"/>
    <property type="match status" value="1"/>
</dbReference>
<dbReference type="GO" id="GO:0098796">
    <property type="term" value="C:membrane protein complex"/>
    <property type="evidence" value="ECO:0007669"/>
    <property type="project" value="UniProtKB-ARBA"/>
</dbReference>
<dbReference type="PANTHER" id="PTHR42798">
    <property type="entry name" value="LIPOPROTEIN-RELEASING SYSTEM ATP-BINDING PROTEIN LOLD"/>
    <property type="match status" value="1"/>
</dbReference>
<reference evidence="6 7" key="1">
    <citation type="submission" date="2019-11" db="EMBL/GenBank/DDBJ databases">
        <title>Draft genome sequences of five Paenibacillus species of dairy origin.</title>
        <authorList>
            <person name="Olajide A.M."/>
            <person name="Chen S."/>
            <person name="Lapointe G."/>
        </authorList>
    </citation>
    <scope>NUCLEOTIDE SEQUENCE [LARGE SCALE GENOMIC DNA]</scope>
    <source>
        <strain evidence="6 7">12CR55</strain>
    </source>
</reference>
<evidence type="ECO:0000256" key="4">
    <source>
        <dbReference type="ARBA" id="ARBA00022840"/>
    </source>
</evidence>
<name>A0A7X3CLV2_9BACL</name>
<comment type="similarity">
    <text evidence="1">Belongs to the ABC transporter superfamily.</text>
</comment>
<dbReference type="CDD" id="cd03255">
    <property type="entry name" value="ABC_MJ0796_LolCDE_FtsE"/>
    <property type="match status" value="1"/>
</dbReference>
<dbReference type="InterPro" id="IPR017911">
    <property type="entry name" value="MacB-like_ATP-bd"/>
</dbReference>
<dbReference type="Gene3D" id="3.40.50.300">
    <property type="entry name" value="P-loop containing nucleotide triphosphate hydrolases"/>
    <property type="match status" value="1"/>
</dbReference>
<dbReference type="GO" id="GO:0022857">
    <property type="term" value="F:transmembrane transporter activity"/>
    <property type="evidence" value="ECO:0007669"/>
    <property type="project" value="UniProtKB-ARBA"/>
</dbReference>
<dbReference type="EMBL" id="WNZW01000001">
    <property type="protein sequence ID" value="MUG44485.1"/>
    <property type="molecule type" value="Genomic_DNA"/>
</dbReference>
<evidence type="ECO:0000313" key="6">
    <source>
        <dbReference type="EMBL" id="MUG44485.1"/>
    </source>
</evidence>
<dbReference type="AlphaFoldDB" id="A0A7X3CLV2"/>
<evidence type="ECO:0000313" key="7">
    <source>
        <dbReference type="Proteomes" id="UP000447876"/>
    </source>
</evidence>
<dbReference type="InterPro" id="IPR003439">
    <property type="entry name" value="ABC_transporter-like_ATP-bd"/>
</dbReference>
<evidence type="ECO:0000256" key="1">
    <source>
        <dbReference type="ARBA" id="ARBA00005417"/>
    </source>
</evidence>
<dbReference type="Pfam" id="PF00005">
    <property type="entry name" value="ABC_tran"/>
    <property type="match status" value="1"/>
</dbReference>
<keyword evidence="2" id="KW-0813">Transport</keyword>
<dbReference type="Proteomes" id="UP000447876">
    <property type="component" value="Unassembled WGS sequence"/>
</dbReference>
<dbReference type="PANTHER" id="PTHR42798:SF7">
    <property type="entry name" value="ALPHA-D-RIBOSE 1-METHYLPHOSPHONATE 5-TRIPHOSPHATE SYNTHASE SUBUNIT PHNL"/>
    <property type="match status" value="1"/>
</dbReference>
<dbReference type="OrthoDB" id="9791546at2"/>
<evidence type="ECO:0000256" key="3">
    <source>
        <dbReference type="ARBA" id="ARBA00022741"/>
    </source>
</evidence>
<proteinExistence type="inferred from homology"/>
<protein>
    <submittedName>
        <fullName evidence="6">ATP-binding cassette domain-containing protein</fullName>
    </submittedName>
</protein>
<keyword evidence="4 6" id="KW-0067">ATP-binding</keyword>
<sequence length="268" mass="29099">MEIEKGKAGRKDTVETVIEIKALTKSYGNKGNVVPVLHGIDMCIGEGEFVGIMGPSGSGKTTLLHMAATIDEPTSGSIVIDGENVLQMNEAQLSAFRRSKLGFIFQDYNLLDTLTVKENILLPLALSGISVDELENRVSAIAERFNIKHILEKYPYQISGGQKQRTAACRAIVTRPRLILADEPTGALDSKAAASLLEALNELNEQEHATILMVTHDALAASYCSRVLFLKDGVIFAEIVKGTTPRQAFFKKILDVLTVLGGRTDDVI</sequence>
<gene>
    <name evidence="6" type="ORF">GNP95_05685</name>
</gene>
<accession>A0A7X3CLV2</accession>
<dbReference type="FunFam" id="3.40.50.300:FF:000032">
    <property type="entry name" value="Export ABC transporter ATP-binding protein"/>
    <property type="match status" value="1"/>
</dbReference>
<dbReference type="SUPFAM" id="SSF52540">
    <property type="entry name" value="P-loop containing nucleoside triphosphate hydrolases"/>
    <property type="match status" value="1"/>
</dbReference>
<dbReference type="PROSITE" id="PS50893">
    <property type="entry name" value="ABC_TRANSPORTER_2"/>
    <property type="match status" value="1"/>
</dbReference>
<dbReference type="InterPro" id="IPR027417">
    <property type="entry name" value="P-loop_NTPase"/>
</dbReference>
<dbReference type="InterPro" id="IPR003593">
    <property type="entry name" value="AAA+_ATPase"/>
</dbReference>
<keyword evidence="3" id="KW-0547">Nucleotide-binding</keyword>
<feature type="domain" description="ABC transporter" evidence="5">
    <location>
        <begin position="18"/>
        <end position="257"/>
    </location>
</feature>